<organism evidence="2 3">
    <name type="scientific">Panicum virgatum</name>
    <name type="common">Blackwell switchgrass</name>
    <dbReference type="NCBI Taxonomy" id="38727"/>
    <lineage>
        <taxon>Eukaryota</taxon>
        <taxon>Viridiplantae</taxon>
        <taxon>Streptophyta</taxon>
        <taxon>Embryophyta</taxon>
        <taxon>Tracheophyta</taxon>
        <taxon>Spermatophyta</taxon>
        <taxon>Magnoliopsida</taxon>
        <taxon>Liliopsida</taxon>
        <taxon>Poales</taxon>
        <taxon>Poaceae</taxon>
        <taxon>PACMAD clade</taxon>
        <taxon>Panicoideae</taxon>
        <taxon>Panicodae</taxon>
        <taxon>Paniceae</taxon>
        <taxon>Panicinae</taxon>
        <taxon>Panicum</taxon>
        <taxon>Panicum sect. Hiantes</taxon>
    </lineage>
</organism>
<name>A0A8T0RDY4_PANVG</name>
<dbReference type="EMBL" id="CM029047">
    <property type="protein sequence ID" value="KAG2582999.1"/>
    <property type="molecule type" value="Genomic_DNA"/>
</dbReference>
<protein>
    <submittedName>
        <fullName evidence="2">Uncharacterized protein</fullName>
    </submittedName>
</protein>
<sequence length="170" mass="17840">MVVLEDPALVLEGGADASAPTPAEWCLTAAACAAADLPLDGVPDGAFAAAWCPLGIGATRRLALGQGHHWGGRGGVLHPCTGHGVRRTLRRAGKEGREYGRLRFPDDWGGVRFRRARGVNRCSQGVPSARRAVAPAARRRTRRGGGWGCRRAERSGEGGRREGEGGAELG</sequence>
<evidence type="ECO:0000313" key="3">
    <source>
        <dbReference type="Proteomes" id="UP000823388"/>
    </source>
</evidence>
<feature type="region of interest" description="Disordered" evidence="1">
    <location>
        <begin position="130"/>
        <end position="170"/>
    </location>
</feature>
<evidence type="ECO:0000313" key="2">
    <source>
        <dbReference type="EMBL" id="KAG2582999.1"/>
    </source>
</evidence>
<dbReference type="AlphaFoldDB" id="A0A8T0RDY4"/>
<comment type="caution">
    <text evidence="2">The sequence shown here is derived from an EMBL/GenBank/DDBJ whole genome shotgun (WGS) entry which is preliminary data.</text>
</comment>
<evidence type="ECO:0000256" key="1">
    <source>
        <dbReference type="SAM" id="MobiDB-lite"/>
    </source>
</evidence>
<gene>
    <name evidence="2" type="ORF">PVAP13_6KG149712</name>
</gene>
<keyword evidence="3" id="KW-1185">Reference proteome</keyword>
<dbReference type="Proteomes" id="UP000823388">
    <property type="component" value="Chromosome 6K"/>
</dbReference>
<proteinExistence type="predicted"/>
<accession>A0A8T0RDY4</accession>
<reference evidence="2" key="1">
    <citation type="submission" date="2020-05" db="EMBL/GenBank/DDBJ databases">
        <title>WGS assembly of Panicum virgatum.</title>
        <authorList>
            <person name="Lovell J.T."/>
            <person name="Jenkins J."/>
            <person name="Shu S."/>
            <person name="Juenger T.E."/>
            <person name="Schmutz J."/>
        </authorList>
    </citation>
    <scope>NUCLEOTIDE SEQUENCE</scope>
    <source>
        <strain evidence="2">AP13</strain>
    </source>
</reference>
<feature type="compositionally biased region" description="Basic and acidic residues" evidence="1">
    <location>
        <begin position="150"/>
        <end position="164"/>
    </location>
</feature>